<evidence type="ECO:0000313" key="3">
    <source>
        <dbReference type="Proteomes" id="UP001194468"/>
    </source>
</evidence>
<feature type="compositionally biased region" description="Polar residues" evidence="1">
    <location>
        <begin position="172"/>
        <end position="216"/>
    </location>
</feature>
<accession>A0AAD4C6I8</accession>
<protein>
    <submittedName>
        <fullName evidence="2">Uncharacterized protein</fullName>
    </submittedName>
</protein>
<evidence type="ECO:0000256" key="1">
    <source>
        <dbReference type="SAM" id="MobiDB-lite"/>
    </source>
</evidence>
<sequence length="900" mass="97963">MPRFPNRTVAVAVNHISADDDEDNDICPVCDGDCTCNNEPHPLPPNVSHGNARFVATPTASTASSAPALRAQPLKIKLIVPPSIQNKARGLGSAPKNSRNEDSPAASNGVAGSSSVSSHLASAIAGHGQHSLSDPIGPKRRRRAPKATAIAIARNGATNALSDRKIRGNAVNTLPQSQSNLSSHTYAQRPVTSRATRPQVQTSKPNLAATRQTSKSNRLDSIKKKQESLGDLADSDLQPSVDDDDGDDVSLGRFPTFVSADGLTSEASDSSESESDSDASGFGSDLSLAAEEENYIVAERRRHDKARVRRELLGDDVPKLKELNNNWVIRPRKKSVGLSDVDMDGDTDNITEEEEEDEDEDEEEDDEDDETDGQASRAYTGLATGWSDDEESGFDADLFFDNLTDTSSDDGSSDSDCNHLHDSATDPLANSVTSLQSADFEVTEAWDGQVVFTNGSNDGHGVLDLAFEANAAQLLASDSASISHDSDVEMRTSDGVEGDFDDGNSELGPSDGDTTEEELVDEQGLPTSYAMRLFRWPTGVSSINPMSTVSPNVSPAPFSRRHPPSSILESPRPADILAGKVFWKETDRSQQDSVEGSAGESPRPVVNAGMPIMGQFSLEVDTPQKTAILTGANKDEPSPYPRFGRRRRGFSSSAGSFSSMDLRGRTARLSIYPSLPAPSDELPSETPPDIGLGEPIKLDDVLDSTFLDYEPEMPAILDSEGEQKLTQSLSRWDRVPVDTFRLTRESEVPTSPGWTSEPCKSSVPEVRSYGNALKSSPLHTMLWNDKSGVKEKSRKSRGLVISPVLLPVRDGDRTPTHVPYHHDLHSNHRQQQHTPFKNQKESRREMKMMKRKTHPPSQQCYDHQKRHHRRNHHPNTKSRSNASVQRTFFSSPTTAPALNI</sequence>
<feature type="compositionally biased region" description="Basic residues" evidence="1">
    <location>
        <begin position="864"/>
        <end position="876"/>
    </location>
</feature>
<feature type="compositionally biased region" description="Acidic residues" evidence="1">
    <location>
        <begin position="341"/>
        <end position="372"/>
    </location>
</feature>
<feature type="region of interest" description="Disordered" evidence="1">
    <location>
        <begin position="586"/>
        <end position="605"/>
    </location>
</feature>
<feature type="region of interest" description="Disordered" evidence="1">
    <location>
        <begin position="630"/>
        <end position="657"/>
    </location>
</feature>
<feature type="region of interest" description="Disordered" evidence="1">
    <location>
        <begin position="548"/>
        <end position="571"/>
    </location>
</feature>
<dbReference type="EMBL" id="WHUW01000003">
    <property type="protein sequence ID" value="KAF8449135.1"/>
    <property type="molecule type" value="Genomic_DNA"/>
</dbReference>
<reference evidence="2" key="2">
    <citation type="journal article" date="2020" name="Nat. Commun.">
        <title>Large-scale genome sequencing of mycorrhizal fungi provides insights into the early evolution of symbiotic traits.</title>
        <authorList>
            <person name="Miyauchi S."/>
            <person name="Kiss E."/>
            <person name="Kuo A."/>
            <person name="Drula E."/>
            <person name="Kohler A."/>
            <person name="Sanchez-Garcia M."/>
            <person name="Morin E."/>
            <person name="Andreopoulos B."/>
            <person name="Barry K.W."/>
            <person name="Bonito G."/>
            <person name="Buee M."/>
            <person name="Carver A."/>
            <person name="Chen C."/>
            <person name="Cichocki N."/>
            <person name="Clum A."/>
            <person name="Culley D."/>
            <person name="Crous P.W."/>
            <person name="Fauchery L."/>
            <person name="Girlanda M."/>
            <person name="Hayes R.D."/>
            <person name="Keri Z."/>
            <person name="LaButti K."/>
            <person name="Lipzen A."/>
            <person name="Lombard V."/>
            <person name="Magnuson J."/>
            <person name="Maillard F."/>
            <person name="Murat C."/>
            <person name="Nolan M."/>
            <person name="Ohm R.A."/>
            <person name="Pangilinan J."/>
            <person name="Pereira M.F."/>
            <person name="Perotto S."/>
            <person name="Peter M."/>
            <person name="Pfister S."/>
            <person name="Riley R."/>
            <person name="Sitrit Y."/>
            <person name="Stielow J.B."/>
            <person name="Szollosi G."/>
            <person name="Zifcakova L."/>
            <person name="Stursova M."/>
            <person name="Spatafora J.W."/>
            <person name="Tedersoo L."/>
            <person name="Vaario L.M."/>
            <person name="Yamada A."/>
            <person name="Yan M."/>
            <person name="Wang P."/>
            <person name="Xu J."/>
            <person name="Bruns T."/>
            <person name="Baldrian P."/>
            <person name="Vilgalys R."/>
            <person name="Dunand C."/>
            <person name="Henrissat B."/>
            <person name="Grigoriev I.V."/>
            <person name="Hibbett D."/>
            <person name="Nagy L.G."/>
            <person name="Martin F.M."/>
        </authorList>
    </citation>
    <scope>NUCLEOTIDE SEQUENCE</scope>
    <source>
        <strain evidence="2">BED1</strain>
    </source>
</reference>
<feature type="compositionally biased region" description="Basic and acidic residues" evidence="1">
    <location>
        <begin position="484"/>
        <end position="494"/>
    </location>
</feature>
<feature type="compositionally biased region" description="Basic and acidic residues" evidence="1">
    <location>
        <begin position="810"/>
        <end position="826"/>
    </location>
</feature>
<feature type="compositionally biased region" description="Low complexity" evidence="1">
    <location>
        <begin position="278"/>
        <end position="288"/>
    </location>
</feature>
<gene>
    <name evidence="2" type="ORF">L210DRAFT_3640720</name>
</gene>
<feature type="compositionally biased region" description="Basic and acidic residues" evidence="1">
    <location>
        <begin position="217"/>
        <end position="228"/>
    </location>
</feature>
<feature type="region of interest" description="Disordered" evidence="1">
    <location>
        <begin position="810"/>
        <end position="900"/>
    </location>
</feature>
<feature type="region of interest" description="Disordered" evidence="1">
    <location>
        <begin position="673"/>
        <end position="693"/>
    </location>
</feature>
<feature type="compositionally biased region" description="Basic and acidic residues" evidence="1">
    <location>
        <begin position="838"/>
        <end position="848"/>
    </location>
</feature>
<comment type="caution">
    <text evidence="2">The sequence shown here is derived from an EMBL/GenBank/DDBJ whole genome shotgun (WGS) entry which is preliminary data.</text>
</comment>
<name>A0AAD4C6I8_BOLED</name>
<proteinExistence type="predicted"/>
<feature type="region of interest" description="Disordered" evidence="1">
    <location>
        <begin position="334"/>
        <end position="427"/>
    </location>
</feature>
<feature type="region of interest" description="Disordered" evidence="1">
    <location>
        <begin position="481"/>
        <end position="516"/>
    </location>
</feature>
<feature type="region of interest" description="Disordered" evidence="1">
    <location>
        <begin position="172"/>
        <end position="301"/>
    </location>
</feature>
<reference evidence="2" key="1">
    <citation type="submission" date="2019-10" db="EMBL/GenBank/DDBJ databases">
        <authorList>
            <consortium name="DOE Joint Genome Institute"/>
            <person name="Kuo A."/>
            <person name="Miyauchi S."/>
            <person name="Kiss E."/>
            <person name="Drula E."/>
            <person name="Kohler A."/>
            <person name="Sanchez-Garcia M."/>
            <person name="Andreopoulos B."/>
            <person name="Barry K.W."/>
            <person name="Bonito G."/>
            <person name="Buee M."/>
            <person name="Carver A."/>
            <person name="Chen C."/>
            <person name="Cichocki N."/>
            <person name="Clum A."/>
            <person name="Culley D."/>
            <person name="Crous P.W."/>
            <person name="Fauchery L."/>
            <person name="Girlanda M."/>
            <person name="Hayes R."/>
            <person name="Keri Z."/>
            <person name="LaButti K."/>
            <person name="Lipzen A."/>
            <person name="Lombard V."/>
            <person name="Magnuson J."/>
            <person name="Maillard F."/>
            <person name="Morin E."/>
            <person name="Murat C."/>
            <person name="Nolan M."/>
            <person name="Ohm R."/>
            <person name="Pangilinan J."/>
            <person name="Pereira M."/>
            <person name="Perotto S."/>
            <person name="Peter M."/>
            <person name="Riley R."/>
            <person name="Sitrit Y."/>
            <person name="Stielow B."/>
            <person name="Szollosi G."/>
            <person name="Zifcakova L."/>
            <person name="Stursova M."/>
            <person name="Spatafora J.W."/>
            <person name="Tedersoo L."/>
            <person name="Vaario L.-M."/>
            <person name="Yamada A."/>
            <person name="Yan M."/>
            <person name="Wang P."/>
            <person name="Xu J."/>
            <person name="Bruns T."/>
            <person name="Baldrian P."/>
            <person name="Vilgalys R."/>
            <person name="Henrissat B."/>
            <person name="Grigoriev I.V."/>
            <person name="Hibbett D."/>
            <person name="Nagy L.G."/>
            <person name="Martin F.M."/>
        </authorList>
    </citation>
    <scope>NUCLEOTIDE SEQUENCE</scope>
    <source>
        <strain evidence="2">BED1</strain>
    </source>
</reference>
<feature type="compositionally biased region" description="Polar residues" evidence="1">
    <location>
        <begin position="877"/>
        <end position="900"/>
    </location>
</feature>
<dbReference type="Proteomes" id="UP001194468">
    <property type="component" value="Unassembled WGS sequence"/>
</dbReference>
<dbReference type="AlphaFoldDB" id="A0AAD4C6I8"/>
<keyword evidence="3" id="KW-1185">Reference proteome</keyword>
<organism evidence="2 3">
    <name type="scientific">Boletus edulis BED1</name>
    <dbReference type="NCBI Taxonomy" id="1328754"/>
    <lineage>
        <taxon>Eukaryota</taxon>
        <taxon>Fungi</taxon>
        <taxon>Dikarya</taxon>
        <taxon>Basidiomycota</taxon>
        <taxon>Agaricomycotina</taxon>
        <taxon>Agaricomycetes</taxon>
        <taxon>Agaricomycetidae</taxon>
        <taxon>Boletales</taxon>
        <taxon>Boletineae</taxon>
        <taxon>Boletaceae</taxon>
        <taxon>Boletoideae</taxon>
        <taxon>Boletus</taxon>
    </lineage>
</organism>
<feature type="compositionally biased region" description="Low complexity" evidence="1">
    <location>
        <begin position="103"/>
        <end position="125"/>
    </location>
</feature>
<feature type="region of interest" description="Disordered" evidence="1">
    <location>
        <begin position="87"/>
        <end position="145"/>
    </location>
</feature>
<evidence type="ECO:0000313" key="2">
    <source>
        <dbReference type="EMBL" id="KAF8449135.1"/>
    </source>
</evidence>